<evidence type="ECO:0000256" key="2">
    <source>
        <dbReference type="ARBA" id="ARBA00011245"/>
    </source>
</evidence>
<keyword evidence="6 14" id="KW-0560">Oxidoreductase</keyword>
<dbReference type="AlphaFoldDB" id="A0A517YUM7"/>
<evidence type="ECO:0000256" key="3">
    <source>
        <dbReference type="ARBA" id="ARBA00013017"/>
    </source>
</evidence>
<dbReference type="Gene3D" id="3.40.30.10">
    <property type="entry name" value="Glutaredoxin"/>
    <property type="match status" value="1"/>
</dbReference>
<dbReference type="GO" id="GO:0005737">
    <property type="term" value="C:cytoplasm"/>
    <property type="evidence" value="ECO:0007669"/>
    <property type="project" value="TreeGrafter"/>
</dbReference>
<evidence type="ECO:0000256" key="11">
    <source>
        <dbReference type="ARBA" id="ARBA00042639"/>
    </source>
</evidence>
<dbReference type="KEGG" id="pcor:KS4_19310"/>
<dbReference type="EMBL" id="CP036425">
    <property type="protein sequence ID" value="QDU33872.1"/>
    <property type="molecule type" value="Genomic_DNA"/>
</dbReference>
<sequence>MGKKKATKKKASTKKNADLGLIEIGAKAPAIALKDQNGKLRRLSEFKGQNIVLYFYPRDNTSGCTKQACAFRDEIESFGELNAVVIGVSPDDETSHTKFITKYELPFILLADPERKALEKYGVWQEKNMYGRKVMGVVRTTYIIDSSGKIAARFDKVRVADHIPKVIETLQSLTD</sequence>
<protein>
    <recommendedName>
        <fullName evidence="3">thioredoxin-dependent peroxiredoxin</fullName>
        <ecNumber evidence="3">1.11.1.24</ecNumber>
    </recommendedName>
    <alternativeName>
        <fullName evidence="9">Thioredoxin peroxidase</fullName>
    </alternativeName>
    <alternativeName>
        <fullName evidence="11">Thioredoxin-dependent peroxiredoxin Bcp</fullName>
    </alternativeName>
</protein>
<evidence type="ECO:0000256" key="8">
    <source>
        <dbReference type="ARBA" id="ARBA00023284"/>
    </source>
</evidence>
<keyword evidence="7" id="KW-1015">Disulfide bond</keyword>
<comment type="catalytic activity">
    <reaction evidence="12">
        <text>a hydroperoxide + [thioredoxin]-dithiol = an alcohol + [thioredoxin]-disulfide + H2O</text>
        <dbReference type="Rhea" id="RHEA:62620"/>
        <dbReference type="Rhea" id="RHEA-COMP:10698"/>
        <dbReference type="Rhea" id="RHEA-COMP:10700"/>
        <dbReference type="ChEBI" id="CHEBI:15377"/>
        <dbReference type="ChEBI" id="CHEBI:29950"/>
        <dbReference type="ChEBI" id="CHEBI:30879"/>
        <dbReference type="ChEBI" id="CHEBI:35924"/>
        <dbReference type="ChEBI" id="CHEBI:50058"/>
        <dbReference type="EC" id="1.11.1.24"/>
    </reaction>
</comment>
<dbReference type="GO" id="GO:0034599">
    <property type="term" value="P:cellular response to oxidative stress"/>
    <property type="evidence" value="ECO:0007669"/>
    <property type="project" value="TreeGrafter"/>
</dbReference>
<dbReference type="CDD" id="cd03017">
    <property type="entry name" value="PRX_BCP"/>
    <property type="match status" value="1"/>
</dbReference>
<name>A0A517YUM7_9BACT</name>
<gene>
    <name evidence="14" type="primary">bcp</name>
    <name evidence="14" type="ORF">KS4_19310</name>
</gene>
<dbReference type="InterPro" id="IPR036249">
    <property type="entry name" value="Thioredoxin-like_sf"/>
</dbReference>
<dbReference type="InterPro" id="IPR013766">
    <property type="entry name" value="Thioredoxin_domain"/>
</dbReference>
<organism evidence="14 15">
    <name type="scientific">Poriferisphaera corsica</name>
    <dbReference type="NCBI Taxonomy" id="2528020"/>
    <lineage>
        <taxon>Bacteria</taxon>
        <taxon>Pseudomonadati</taxon>
        <taxon>Planctomycetota</taxon>
        <taxon>Phycisphaerae</taxon>
        <taxon>Phycisphaerales</taxon>
        <taxon>Phycisphaeraceae</taxon>
        <taxon>Poriferisphaera</taxon>
    </lineage>
</organism>
<dbReference type="PROSITE" id="PS51352">
    <property type="entry name" value="THIOREDOXIN_2"/>
    <property type="match status" value="1"/>
</dbReference>
<proteinExistence type="inferred from homology"/>
<dbReference type="InterPro" id="IPR050924">
    <property type="entry name" value="Peroxiredoxin_BCP/PrxQ"/>
</dbReference>
<evidence type="ECO:0000259" key="13">
    <source>
        <dbReference type="PROSITE" id="PS51352"/>
    </source>
</evidence>
<evidence type="ECO:0000313" key="14">
    <source>
        <dbReference type="EMBL" id="QDU33872.1"/>
    </source>
</evidence>
<dbReference type="GO" id="GO:0008379">
    <property type="term" value="F:thioredoxin peroxidase activity"/>
    <property type="evidence" value="ECO:0007669"/>
    <property type="project" value="TreeGrafter"/>
</dbReference>
<evidence type="ECO:0000256" key="9">
    <source>
        <dbReference type="ARBA" id="ARBA00032824"/>
    </source>
</evidence>
<feature type="domain" description="Thioredoxin" evidence="13">
    <location>
        <begin position="22"/>
        <end position="175"/>
    </location>
</feature>
<dbReference type="Pfam" id="PF00578">
    <property type="entry name" value="AhpC-TSA"/>
    <property type="match status" value="1"/>
</dbReference>
<accession>A0A517YUM7</accession>
<keyword evidence="8" id="KW-0676">Redox-active center</keyword>
<keyword evidence="5" id="KW-0049">Antioxidant</keyword>
<evidence type="ECO:0000256" key="7">
    <source>
        <dbReference type="ARBA" id="ARBA00023157"/>
    </source>
</evidence>
<keyword evidence="15" id="KW-1185">Reference proteome</keyword>
<evidence type="ECO:0000256" key="10">
    <source>
        <dbReference type="ARBA" id="ARBA00038489"/>
    </source>
</evidence>
<reference evidence="14 15" key="1">
    <citation type="submission" date="2019-02" db="EMBL/GenBank/DDBJ databases">
        <title>Deep-cultivation of Planctomycetes and their phenomic and genomic characterization uncovers novel biology.</title>
        <authorList>
            <person name="Wiegand S."/>
            <person name="Jogler M."/>
            <person name="Boedeker C."/>
            <person name="Pinto D."/>
            <person name="Vollmers J."/>
            <person name="Rivas-Marin E."/>
            <person name="Kohn T."/>
            <person name="Peeters S.H."/>
            <person name="Heuer A."/>
            <person name="Rast P."/>
            <person name="Oberbeckmann S."/>
            <person name="Bunk B."/>
            <person name="Jeske O."/>
            <person name="Meyerdierks A."/>
            <person name="Storesund J.E."/>
            <person name="Kallscheuer N."/>
            <person name="Luecker S."/>
            <person name="Lage O.M."/>
            <person name="Pohl T."/>
            <person name="Merkel B.J."/>
            <person name="Hornburger P."/>
            <person name="Mueller R.-W."/>
            <person name="Bruemmer F."/>
            <person name="Labrenz M."/>
            <person name="Spormann A.M."/>
            <person name="Op den Camp H."/>
            <person name="Overmann J."/>
            <person name="Amann R."/>
            <person name="Jetten M.S.M."/>
            <person name="Mascher T."/>
            <person name="Medema M.H."/>
            <person name="Devos D.P."/>
            <person name="Kaster A.-K."/>
            <person name="Ovreas L."/>
            <person name="Rohde M."/>
            <person name="Galperin M.Y."/>
            <person name="Jogler C."/>
        </authorList>
    </citation>
    <scope>NUCLEOTIDE SEQUENCE [LARGE SCALE GENOMIC DNA]</scope>
    <source>
        <strain evidence="14 15">KS4</strain>
    </source>
</reference>
<dbReference type="InterPro" id="IPR000866">
    <property type="entry name" value="AhpC/TSA"/>
</dbReference>
<evidence type="ECO:0000256" key="4">
    <source>
        <dbReference type="ARBA" id="ARBA00022559"/>
    </source>
</evidence>
<evidence type="ECO:0000256" key="12">
    <source>
        <dbReference type="ARBA" id="ARBA00049091"/>
    </source>
</evidence>
<comment type="subunit">
    <text evidence="2">Monomer.</text>
</comment>
<evidence type="ECO:0000256" key="6">
    <source>
        <dbReference type="ARBA" id="ARBA00023002"/>
    </source>
</evidence>
<comment type="function">
    <text evidence="1">Thiol-specific peroxidase that catalyzes the reduction of hydrogen peroxide and organic hydroperoxides to water and alcohols, respectively. Plays a role in cell protection against oxidative stress by detoxifying peroxides and as sensor of hydrogen peroxide-mediated signaling events.</text>
</comment>
<dbReference type="FunFam" id="3.40.30.10:FF:000007">
    <property type="entry name" value="Thioredoxin-dependent thiol peroxidase"/>
    <property type="match status" value="1"/>
</dbReference>
<dbReference type="SUPFAM" id="SSF52833">
    <property type="entry name" value="Thioredoxin-like"/>
    <property type="match status" value="1"/>
</dbReference>
<dbReference type="PANTHER" id="PTHR42801">
    <property type="entry name" value="THIOREDOXIN-DEPENDENT PEROXIDE REDUCTASE"/>
    <property type="match status" value="1"/>
</dbReference>
<dbReference type="NCBIfam" id="NF006960">
    <property type="entry name" value="PRK09437.1"/>
    <property type="match status" value="1"/>
</dbReference>
<dbReference type="EC" id="1.11.1.24" evidence="3"/>
<evidence type="ECO:0000256" key="5">
    <source>
        <dbReference type="ARBA" id="ARBA00022862"/>
    </source>
</evidence>
<evidence type="ECO:0000313" key="15">
    <source>
        <dbReference type="Proteomes" id="UP000317369"/>
    </source>
</evidence>
<evidence type="ECO:0000256" key="1">
    <source>
        <dbReference type="ARBA" id="ARBA00003330"/>
    </source>
</evidence>
<keyword evidence="4 14" id="KW-0575">Peroxidase</keyword>
<dbReference type="GO" id="GO:0045454">
    <property type="term" value="P:cell redox homeostasis"/>
    <property type="evidence" value="ECO:0007669"/>
    <property type="project" value="TreeGrafter"/>
</dbReference>
<dbReference type="PANTHER" id="PTHR42801:SF4">
    <property type="entry name" value="AHPC_TSA FAMILY PROTEIN"/>
    <property type="match status" value="1"/>
</dbReference>
<comment type="similarity">
    <text evidence="10">Belongs to the peroxiredoxin family. BCP/PrxQ subfamily.</text>
</comment>
<dbReference type="Proteomes" id="UP000317369">
    <property type="component" value="Chromosome"/>
</dbReference>